<geneLocation type="mitochondrion" evidence="15"/>
<proteinExistence type="inferred from homology"/>
<keyword evidence="10 13" id="KW-0496">Mitochondrion</keyword>
<feature type="transmembrane region" description="Helical" evidence="14">
    <location>
        <begin position="6"/>
        <end position="29"/>
    </location>
</feature>
<evidence type="ECO:0000256" key="8">
    <source>
        <dbReference type="ARBA" id="ARBA00022989"/>
    </source>
</evidence>
<dbReference type="GO" id="GO:0005743">
    <property type="term" value="C:mitochondrial inner membrane"/>
    <property type="evidence" value="ECO:0007669"/>
    <property type="project" value="UniProtKB-SubCell"/>
</dbReference>
<dbReference type="Pfam" id="PF00146">
    <property type="entry name" value="NADHdh"/>
    <property type="match status" value="1"/>
</dbReference>
<dbReference type="EMBL" id="JX412758">
    <property type="protein sequence ID" value="ALO76490.1"/>
    <property type="molecule type" value="Genomic_DNA"/>
</dbReference>
<evidence type="ECO:0000256" key="13">
    <source>
        <dbReference type="RuleBase" id="RU000473"/>
    </source>
</evidence>
<evidence type="ECO:0000256" key="5">
    <source>
        <dbReference type="ARBA" id="ARBA00022448"/>
    </source>
</evidence>
<feature type="transmembrane region" description="Helical" evidence="14">
    <location>
        <begin position="151"/>
        <end position="173"/>
    </location>
</feature>
<dbReference type="InterPro" id="IPR001694">
    <property type="entry name" value="NADH_UbQ_OxRdtase_su1/FPO"/>
</dbReference>
<keyword evidence="5" id="KW-0813">Transport</keyword>
<comment type="function">
    <text evidence="1">Core subunit of the mitochondrial membrane respiratory chain NADH dehydrogenase (Complex I) that is believed to belong to the minimal assembly required for catalysis. Complex I functions in the transfer of electrons from NADH to the respiratory chain. The immediate electron acceptor for the enzyme is believed to be ubiquinone.</text>
</comment>
<reference evidence="15" key="1">
    <citation type="submission" date="2012-06" db="EMBL/GenBank/DDBJ databases">
        <title>Mitogenomics of the Coleoptera under dense taxon sampling.</title>
        <authorList>
            <person name="Timmermans M.J.T.N."/>
            <person name="Lim J."/>
            <person name="Dodsworth S."/>
            <person name="Haran J."/>
            <person name="Ahrens D."/>
            <person name="Bocak L."/>
            <person name="London A."/>
            <person name="Culverwell L."/>
            <person name="Vogler A.P."/>
        </authorList>
    </citation>
    <scope>NUCLEOTIDE SEQUENCE</scope>
</reference>
<keyword evidence="6 12" id="KW-0812">Transmembrane</keyword>
<protein>
    <recommendedName>
        <fullName evidence="4 13">NADH-ubiquinone oxidoreductase chain 1</fullName>
        <ecNumber evidence="13">7.1.1.2</ecNumber>
    </recommendedName>
</protein>
<keyword evidence="7" id="KW-0999">Mitochondrion inner membrane</keyword>
<feature type="transmembrane region" description="Helical" evidence="14">
    <location>
        <begin position="108"/>
        <end position="130"/>
    </location>
</feature>
<evidence type="ECO:0000256" key="12">
    <source>
        <dbReference type="RuleBase" id="RU000471"/>
    </source>
</evidence>
<dbReference type="AlphaFoldDB" id="A0A0S2MP33"/>
<accession>A0A0S2MP33</accession>
<evidence type="ECO:0000256" key="9">
    <source>
        <dbReference type="ARBA" id="ARBA00023075"/>
    </source>
</evidence>
<gene>
    <name evidence="15" type="primary">nad1</name>
</gene>
<name>A0A0S2MP33_9COLE</name>
<evidence type="ECO:0000256" key="4">
    <source>
        <dbReference type="ARBA" id="ARBA00021009"/>
    </source>
</evidence>
<evidence type="ECO:0000256" key="1">
    <source>
        <dbReference type="ARBA" id="ARBA00003257"/>
    </source>
</evidence>
<evidence type="ECO:0000256" key="3">
    <source>
        <dbReference type="ARBA" id="ARBA00010535"/>
    </source>
</evidence>
<dbReference type="InterPro" id="IPR018086">
    <property type="entry name" value="NADH_UbQ_OxRdtase_su1_CS"/>
</dbReference>
<evidence type="ECO:0000256" key="6">
    <source>
        <dbReference type="ARBA" id="ARBA00022692"/>
    </source>
</evidence>
<dbReference type="GO" id="GO:0003954">
    <property type="term" value="F:NADH dehydrogenase activity"/>
    <property type="evidence" value="ECO:0007669"/>
    <property type="project" value="TreeGrafter"/>
</dbReference>
<comment type="subcellular location">
    <subcellularLocation>
        <location evidence="2 12">Mitochondrion inner membrane</location>
        <topology evidence="2 12">Multi-pass membrane protein</topology>
    </subcellularLocation>
</comment>
<comment type="catalytic activity">
    <reaction evidence="13">
        <text>a ubiquinone + NADH + 5 H(+)(in) = a ubiquinol + NAD(+) + 4 H(+)(out)</text>
        <dbReference type="Rhea" id="RHEA:29091"/>
        <dbReference type="Rhea" id="RHEA-COMP:9565"/>
        <dbReference type="Rhea" id="RHEA-COMP:9566"/>
        <dbReference type="ChEBI" id="CHEBI:15378"/>
        <dbReference type="ChEBI" id="CHEBI:16389"/>
        <dbReference type="ChEBI" id="CHEBI:17976"/>
        <dbReference type="ChEBI" id="CHEBI:57540"/>
        <dbReference type="ChEBI" id="CHEBI:57945"/>
        <dbReference type="EC" id="7.1.1.2"/>
    </reaction>
</comment>
<evidence type="ECO:0000256" key="10">
    <source>
        <dbReference type="ARBA" id="ARBA00023128"/>
    </source>
</evidence>
<organism evidence="15">
    <name type="scientific">Mastinocerus sp. MAS01</name>
    <dbReference type="NCBI Taxonomy" id="1205632"/>
    <lineage>
        <taxon>Eukaryota</taxon>
        <taxon>Metazoa</taxon>
        <taxon>Ecdysozoa</taxon>
        <taxon>Arthropoda</taxon>
        <taxon>Hexapoda</taxon>
        <taxon>Insecta</taxon>
        <taxon>Pterygota</taxon>
        <taxon>Neoptera</taxon>
        <taxon>Endopterygota</taxon>
        <taxon>Coleoptera</taxon>
        <taxon>Polyphaga</taxon>
        <taxon>Elateriformia</taxon>
        <taxon>Elateroidea</taxon>
        <taxon>Phengodidae</taxon>
        <taxon>Mastinocerinae</taxon>
        <taxon>Mastinocerus</taxon>
    </lineage>
</organism>
<comment type="similarity">
    <text evidence="3 12">Belongs to the complex I subunit 1 family.</text>
</comment>
<feature type="transmembrane region" description="Helical" evidence="14">
    <location>
        <begin position="229"/>
        <end position="251"/>
    </location>
</feature>
<dbReference type="EC" id="7.1.1.2" evidence="13"/>
<keyword evidence="11 14" id="KW-0472">Membrane</keyword>
<dbReference type="GO" id="GO:0008137">
    <property type="term" value="F:NADH dehydrogenase (ubiquinone) activity"/>
    <property type="evidence" value="ECO:0007669"/>
    <property type="project" value="UniProtKB-EC"/>
</dbReference>
<dbReference type="PANTHER" id="PTHR11432">
    <property type="entry name" value="NADH DEHYDROGENASE SUBUNIT 1"/>
    <property type="match status" value="1"/>
</dbReference>
<evidence type="ECO:0000313" key="15">
    <source>
        <dbReference type="EMBL" id="ALO76490.1"/>
    </source>
</evidence>
<feature type="transmembrane region" description="Helical" evidence="14">
    <location>
        <begin position="76"/>
        <end position="96"/>
    </location>
</feature>
<feature type="transmembrane region" description="Helical" evidence="14">
    <location>
        <begin position="257"/>
        <end position="276"/>
    </location>
</feature>
<evidence type="ECO:0000256" key="11">
    <source>
        <dbReference type="ARBA" id="ARBA00023136"/>
    </source>
</evidence>
<dbReference type="PROSITE" id="PS00667">
    <property type="entry name" value="COMPLEX1_ND1_1"/>
    <property type="match status" value="1"/>
</dbReference>
<dbReference type="PANTHER" id="PTHR11432:SF3">
    <property type="entry name" value="NADH-UBIQUINONE OXIDOREDUCTASE CHAIN 1"/>
    <property type="match status" value="1"/>
</dbReference>
<evidence type="ECO:0000256" key="2">
    <source>
        <dbReference type="ARBA" id="ARBA00004448"/>
    </source>
</evidence>
<dbReference type="HAMAP" id="MF_01350">
    <property type="entry name" value="NDH1_NuoH"/>
    <property type="match status" value="1"/>
</dbReference>
<keyword evidence="9 13" id="KW-0830">Ubiquinone</keyword>
<dbReference type="GO" id="GO:0009060">
    <property type="term" value="P:aerobic respiration"/>
    <property type="evidence" value="ECO:0007669"/>
    <property type="project" value="TreeGrafter"/>
</dbReference>
<sequence>MFVWDFYLLILLIFLLMVFVLVGVAFLTLMERKVLGYVQIRKGPNKVGFKGYIQPFSDALKLLSKEIINPFMSNKLLYLLSPLFNMLFSLLVWIIIPFHSGLLNFDFSVMFFFCCSSLIVYTMMVSGWSSNSKYSLIGCLRSVAQLISYEISFFFILMSFLMLISSFVFSWFFFYQVNVWFMFICFPLSLMWYCSMMAETNRTPFDFAECESELVSGFNVEYSGVGFTLIFMSEYCGIILMSFLFVVIFLGSDLCSFFFFMVVFISFSFILVRGVLPRFRYDKLMNLCWKSYLPISLNYLIFFFGYKTYLFSLYF</sequence>
<evidence type="ECO:0000256" key="14">
    <source>
        <dbReference type="SAM" id="Phobius"/>
    </source>
</evidence>
<feature type="transmembrane region" description="Helical" evidence="14">
    <location>
        <begin position="297"/>
        <end position="314"/>
    </location>
</feature>
<keyword evidence="12" id="KW-0520">NAD</keyword>
<evidence type="ECO:0000256" key="7">
    <source>
        <dbReference type="ARBA" id="ARBA00022792"/>
    </source>
</evidence>
<keyword evidence="8 14" id="KW-1133">Transmembrane helix</keyword>
<dbReference type="PROSITE" id="PS00668">
    <property type="entry name" value="COMPLEX1_ND1_2"/>
    <property type="match status" value="1"/>
</dbReference>